<gene>
    <name evidence="1" type="ORF">BpHYR1_016485</name>
</gene>
<dbReference type="Proteomes" id="UP000276133">
    <property type="component" value="Unassembled WGS sequence"/>
</dbReference>
<evidence type="ECO:0000313" key="2">
    <source>
        <dbReference type="Proteomes" id="UP000276133"/>
    </source>
</evidence>
<accession>A0A3M7T527</accession>
<evidence type="ECO:0000313" key="1">
    <source>
        <dbReference type="EMBL" id="RNA42930.1"/>
    </source>
</evidence>
<reference evidence="1 2" key="1">
    <citation type="journal article" date="2018" name="Sci. Rep.">
        <title>Genomic signatures of local adaptation to the degree of environmental predictability in rotifers.</title>
        <authorList>
            <person name="Franch-Gras L."/>
            <person name="Hahn C."/>
            <person name="Garcia-Roger E.M."/>
            <person name="Carmona M.J."/>
            <person name="Serra M."/>
            <person name="Gomez A."/>
        </authorList>
    </citation>
    <scope>NUCLEOTIDE SEQUENCE [LARGE SCALE GENOMIC DNA]</scope>
    <source>
        <strain evidence="1">HYR1</strain>
    </source>
</reference>
<proteinExistence type="predicted"/>
<name>A0A3M7T527_BRAPC</name>
<dbReference type="EMBL" id="REGN01000296">
    <property type="protein sequence ID" value="RNA42930.1"/>
    <property type="molecule type" value="Genomic_DNA"/>
</dbReference>
<sequence length="97" mass="11833">MILIFKFYFIKIHALYELNSFSLQNFTKKYINFFCFLLNFFSNLKTNYIKAFLPYKLKFHNEILNNTNKFKTKNQTKPFLVLQIITIINRPESYLNN</sequence>
<organism evidence="1 2">
    <name type="scientific">Brachionus plicatilis</name>
    <name type="common">Marine rotifer</name>
    <name type="synonym">Brachionus muelleri</name>
    <dbReference type="NCBI Taxonomy" id="10195"/>
    <lineage>
        <taxon>Eukaryota</taxon>
        <taxon>Metazoa</taxon>
        <taxon>Spiralia</taxon>
        <taxon>Gnathifera</taxon>
        <taxon>Rotifera</taxon>
        <taxon>Eurotatoria</taxon>
        <taxon>Monogononta</taxon>
        <taxon>Pseudotrocha</taxon>
        <taxon>Ploima</taxon>
        <taxon>Brachionidae</taxon>
        <taxon>Brachionus</taxon>
    </lineage>
</organism>
<dbReference type="AlphaFoldDB" id="A0A3M7T527"/>
<comment type="caution">
    <text evidence="1">The sequence shown here is derived from an EMBL/GenBank/DDBJ whole genome shotgun (WGS) entry which is preliminary data.</text>
</comment>
<keyword evidence="2" id="KW-1185">Reference proteome</keyword>
<protein>
    <submittedName>
        <fullName evidence="1">Uncharacterized protein</fullName>
    </submittedName>
</protein>